<evidence type="ECO:0000259" key="2">
    <source>
        <dbReference type="PROSITE" id="PS50011"/>
    </source>
</evidence>
<evidence type="ECO:0000313" key="4">
    <source>
        <dbReference type="Proteomes" id="UP000020467"/>
    </source>
</evidence>
<dbReference type="Gene3D" id="3.30.200.20">
    <property type="entry name" value="Phosphorylase Kinase, domain 1"/>
    <property type="match status" value="1"/>
</dbReference>
<keyword evidence="3" id="KW-0418">Kinase</keyword>
<protein>
    <submittedName>
        <fullName evidence="3">Protein kinase</fullName>
    </submittedName>
</protein>
<dbReference type="eggNOG" id="KOG0593">
    <property type="taxonomic scope" value="Eukaryota"/>
</dbReference>
<feature type="domain" description="Protein kinase" evidence="2">
    <location>
        <begin position="404"/>
        <end position="728"/>
    </location>
</feature>
<dbReference type="GO" id="GO:0004674">
    <property type="term" value="F:protein serine/threonine kinase activity"/>
    <property type="evidence" value="ECO:0007669"/>
    <property type="project" value="TreeGrafter"/>
</dbReference>
<dbReference type="KEGG" id="cfj:CFIO01_05660"/>
<evidence type="ECO:0000313" key="3">
    <source>
        <dbReference type="EMBL" id="EXF84157.1"/>
    </source>
</evidence>
<dbReference type="Proteomes" id="UP000020467">
    <property type="component" value="Unassembled WGS sequence"/>
</dbReference>
<dbReference type="PANTHER" id="PTHR24359">
    <property type="entry name" value="SERINE/THREONINE-PROTEIN KINASE SBK1"/>
    <property type="match status" value="1"/>
</dbReference>
<dbReference type="SMART" id="SM00220">
    <property type="entry name" value="S_TKc"/>
    <property type="match status" value="1"/>
</dbReference>
<feature type="domain" description="Protein kinase" evidence="2">
    <location>
        <begin position="913"/>
        <end position="1236"/>
    </location>
</feature>
<dbReference type="STRING" id="1445577.A0A010QVC7"/>
<dbReference type="InterPro" id="IPR000719">
    <property type="entry name" value="Prot_kinase_dom"/>
</dbReference>
<feature type="compositionally biased region" description="Polar residues" evidence="1">
    <location>
        <begin position="68"/>
        <end position="78"/>
    </location>
</feature>
<dbReference type="SUPFAM" id="SSF56112">
    <property type="entry name" value="Protein kinase-like (PK-like)"/>
    <property type="match status" value="2"/>
</dbReference>
<dbReference type="eggNOG" id="KOG0595">
    <property type="taxonomic scope" value="Eukaryota"/>
</dbReference>
<dbReference type="InterPro" id="IPR011009">
    <property type="entry name" value="Kinase-like_dom_sf"/>
</dbReference>
<reference evidence="3 4" key="1">
    <citation type="submission" date="2014-02" db="EMBL/GenBank/DDBJ databases">
        <title>The genome sequence of Colletotrichum fioriniae PJ7.</title>
        <authorList>
            <person name="Baroncelli R."/>
            <person name="Thon M.R."/>
        </authorList>
    </citation>
    <scope>NUCLEOTIDE SEQUENCE [LARGE SCALE GENOMIC DNA]</scope>
    <source>
        <strain evidence="3 4">PJ7</strain>
    </source>
</reference>
<organism evidence="3 4">
    <name type="scientific">Colletotrichum fioriniae PJ7</name>
    <dbReference type="NCBI Taxonomy" id="1445577"/>
    <lineage>
        <taxon>Eukaryota</taxon>
        <taxon>Fungi</taxon>
        <taxon>Dikarya</taxon>
        <taxon>Ascomycota</taxon>
        <taxon>Pezizomycotina</taxon>
        <taxon>Sordariomycetes</taxon>
        <taxon>Hypocreomycetidae</taxon>
        <taxon>Glomerellales</taxon>
        <taxon>Glomerellaceae</taxon>
        <taxon>Colletotrichum</taxon>
        <taxon>Colletotrichum acutatum species complex</taxon>
    </lineage>
</organism>
<dbReference type="PANTHER" id="PTHR24359:SF37">
    <property type="entry name" value="PROTEIN KINASE DOMAIN-CONTAINING PROTEIN"/>
    <property type="match status" value="1"/>
</dbReference>
<feature type="region of interest" description="Disordered" evidence="1">
    <location>
        <begin position="68"/>
        <end position="102"/>
    </location>
</feature>
<dbReference type="EMBL" id="JARH01000201">
    <property type="protein sequence ID" value="EXF84157.1"/>
    <property type="molecule type" value="Genomic_DNA"/>
</dbReference>
<dbReference type="GO" id="GO:0005524">
    <property type="term" value="F:ATP binding"/>
    <property type="evidence" value="ECO:0007669"/>
    <property type="project" value="InterPro"/>
</dbReference>
<dbReference type="PROSITE" id="PS50011">
    <property type="entry name" value="PROTEIN_KINASE_DOM"/>
    <property type="match status" value="2"/>
</dbReference>
<feature type="compositionally biased region" description="Basic and acidic residues" evidence="1">
    <location>
        <begin position="560"/>
        <end position="573"/>
    </location>
</feature>
<feature type="region of interest" description="Disordered" evidence="1">
    <location>
        <begin position="148"/>
        <end position="187"/>
    </location>
</feature>
<dbReference type="Pfam" id="PF00069">
    <property type="entry name" value="Pkinase"/>
    <property type="match status" value="2"/>
</dbReference>
<name>A0A010QVC7_9PEZI</name>
<keyword evidence="4" id="KW-1185">Reference proteome</keyword>
<gene>
    <name evidence="3" type="ORF">CFIO01_05660</name>
</gene>
<accession>A0A010QVC7</accession>
<feature type="compositionally biased region" description="Low complexity" evidence="1">
    <location>
        <begin position="172"/>
        <end position="187"/>
    </location>
</feature>
<dbReference type="HOGENOM" id="CLU_257675_0_0_1"/>
<dbReference type="Gene3D" id="1.10.510.10">
    <property type="entry name" value="Transferase(Phosphotransferase) domain 1"/>
    <property type="match status" value="2"/>
</dbReference>
<keyword evidence="3" id="KW-0808">Transferase</keyword>
<sequence length="1351" mass="152829">METTNNFRSLPSSPGLDSTSRTDYAQDFTQPQRSKSSNDLTTANSQLRKLSVTEAMIINESTAVYNDSTEMDLSQQPFRNRYDGSPSPWPEKANQDNTAVHGSLASNGYSSISMAEQMRGLGLGNGSQELHPVPTIMEESISELVDTPLSTDPRESSPAPDAALASITGHGLPPTSALSASSLPLEPSEVMDRGDQMYTKAMSQGLLPPSPTQEEFLTDPFEDRLFMSFATNPQNQRQFLPKGQLNNLIHKASVIRELRKKIPRIKKYSLERFANMICENPNQAKGLSEPACGKSYQKIFAILVLINMVPAIAGFLEEGICDADLPLVKASEKGGIFDLRVEARRDFPLKAFEFWTRVNIRNFEEYQWTILPPFFTKGERKNVKHYVLEPHIVLPFTSTTHADEMGSAEMHRGGFSQVFKAEIHPDHHDFSDPALEPRLRQNTFAVKCLNSPNKTLFQKEVRVLKKFSGESHPHLISLLATYEQSNRFYLIFPWAESDLMKYWKVLNPKPSNATETILWFAEQCRGISDGLVRIHQYNSSDLQDKEAQPNSQLLSPSDALNRDNHESAKRQFGRHGDIKPENILWFRDTHQGVLRISDFGLAELNSRLSRSNQHGSQVPNSPTYRPPECDLRRRIIRQSYDIWSLGCLFLEFITWSLGGKDLLLEFARKRSSPDPYLSGIDSDTFFQIDDPEAKDSTAASVKQAVIEVLPEEIQDPFVSFSANTSLWAKKSGRTMRTWSNAKEGSNLCDQICQNFVQSKFDERSPPFLPDGCIESLITEGAISNELFDEDDDPQTPEKALIRFVKEKAKKVFAITVCSGITGSELLKTVRFFKIAGFNDSHLPIEKAVTPGQYSSAWVYPFPFDRMAERRIKKIWNGWRINNFYTQQWAFLAPVFSKTEFQHYLSPDCILPFTWVNNIVKGGMFSQVYEVEIHPKHQEHPELTVDDRPAHVAIKEILVNNNLRHEIEKNYEDERKALSEITDLRHNHIIQRIAAITRGEKRYFMFQWADGGNLREFWKEQNRPTLTPDLVKQTITQLCGLADALHALHNYKDQGNYRHGDLKPENILRFRDSTCVGVLKIADMGLAKHHNDATAVRKKATSAKYGTVRYEPPEVVTNRLDKARSRLYDIWSMGCIMLECVIWLMYGYEALDNFDDSLNDGYDSSFFKTKDVDGARVAEVHPTVVKWMNLIAADPQCGRDSALGDLLGLVRNRLLVVPLRIQAPTIILNGTVEIPIIEENSERFVSVTSTSQNTPDIGEIGPYRADARAMRSGLERILRKADSNQTYLLGSNDRRISHGPALVPPRSQSNNLLSPIAAETPRGSNLFPGTLQAQRFVCILPQLEFPKLTPAL</sequence>
<feature type="region of interest" description="Disordered" evidence="1">
    <location>
        <begin position="542"/>
        <end position="573"/>
    </location>
</feature>
<feature type="region of interest" description="Disordered" evidence="1">
    <location>
        <begin position="1"/>
        <end position="44"/>
    </location>
</feature>
<comment type="caution">
    <text evidence="3">The sequence shown here is derived from an EMBL/GenBank/DDBJ whole genome shotgun (WGS) entry which is preliminary data.</text>
</comment>
<proteinExistence type="predicted"/>
<evidence type="ECO:0000256" key="1">
    <source>
        <dbReference type="SAM" id="MobiDB-lite"/>
    </source>
</evidence>
<dbReference type="CDD" id="cd00180">
    <property type="entry name" value="PKc"/>
    <property type="match status" value="2"/>
</dbReference>
<dbReference type="OrthoDB" id="4062651at2759"/>